<feature type="compositionally biased region" description="Low complexity" evidence="5">
    <location>
        <begin position="19"/>
        <end position="44"/>
    </location>
</feature>
<dbReference type="GO" id="GO:0005641">
    <property type="term" value="C:nuclear envelope lumen"/>
    <property type="evidence" value="ECO:0007669"/>
    <property type="project" value="EnsemblFungi"/>
</dbReference>
<proteinExistence type="inferred from homology"/>
<dbReference type="VEuPathDB" id="FungiDB:CLCR_05855"/>
<feature type="region of interest" description="Disordered" evidence="5">
    <location>
        <begin position="1"/>
        <end position="82"/>
    </location>
</feature>
<dbReference type="GO" id="GO:0005737">
    <property type="term" value="C:cytoplasm"/>
    <property type="evidence" value="ECO:0007669"/>
    <property type="project" value="EnsemblFungi"/>
</dbReference>
<feature type="domain" description="CBS" evidence="6">
    <location>
        <begin position="263"/>
        <end position="322"/>
    </location>
</feature>
<dbReference type="InterPro" id="IPR000644">
    <property type="entry name" value="CBS_dom"/>
</dbReference>
<name>A0A1C1C9G1_9EURO</name>
<feature type="domain" description="CBS" evidence="6">
    <location>
        <begin position="334"/>
        <end position="392"/>
    </location>
</feature>
<keyword evidence="8" id="KW-1185">Reference proteome</keyword>
<dbReference type="OrthoDB" id="286637at2759"/>
<dbReference type="eggNOG" id="KOG1764">
    <property type="taxonomic scope" value="Eukaryota"/>
</dbReference>
<dbReference type="GO" id="GO:0043531">
    <property type="term" value="F:ADP binding"/>
    <property type="evidence" value="ECO:0007669"/>
    <property type="project" value="EnsemblFungi"/>
</dbReference>
<keyword evidence="2" id="KW-0677">Repeat</keyword>
<dbReference type="STRING" id="86049.A0A1C1C9G1"/>
<organism evidence="7 8">
    <name type="scientific">Cladophialophora carrionii</name>
    <dbReference type="NCBI Taxonomy" id="86049"/>
    <lineage>
        <taxon>Eukaryota</taxon>
        <taxon>Fungi</taxon>
        <taxon>Dikarya</taxon>
        <taxon>Ascomycota</taxon>
        <taxon>Pezizomycotina</taxon>
        <taxon>Eurotiomycetes</taxon>
        <taxon>Chaetothyriomycetidae</taxon>
        <taxon>Chaetothyriales</taxon>
        <taxon>Herpotrichiellaceae</taxon>
        <taxon>Cladophialophora</taxon>
    </lineage>
</organism>
<dbReference type="GO" id="GO:0042802">
    <property type="term" value="F:identical protein binding"/>
    <property type="evidence" value="ECO:0007669"/>
    <property type="project" value="EnsemblFungi"/>
</dbReference>
<dbReference type="GO" id="GO:0030447">
    <property type="term" value="P:filamentous growth"/>
    <property type="evidence" value="ECO:0007669"/>
    <property type="project" value="EnsemblFungi"/>
</dbReference>
<keyword evidence="3 4" id="KW-0129">CBS domain</keyword>
<dbReference type="PROSITE" id="PS51371">
    <property type="entry name" value="CBS"/>
    <property type="match status" value="3"/>
</dbReference>
<accession>A0A1C1C9G1</accession>
<dbReference type="GO" id="GO:0016208">
    <property type="term" value="F:AMP binding"/>
    <property type="evidence" value="ECO:0007669"/>
    <property type="project" value="EnsemblFungi"/>
</dbReference>
<evidence type="ECO:0000256" key="4">
    <source>
        <dbReference type="PROSITE-ProRule" id="PRU00703"/>
    </source>
</evidence>
<reference evidence="8" key="1">
    <citation type="submission" date="2015-07" db="EMBL/GenBank/DDBJ databases">
        <authorList>
            <person name="Teixeira M.M."/>
            <person name="Souza R.C."/>
            <person name="Almeida L.G."/>
            <person name="Vicente V.A."/>
            <person name="de Hoog S."/>
            <person name="Bocca A.L."/>
            <person name="de Almeida S.R."/>
            <person name="Vasconcelos A.T."/>
            <person name="Felipe M.S."/>
        </authorList>
    </citation>
    <scope>NUCLEOTIDE SEQUENCE [LARGE SCALE GENOMIC DNA]</scope>
    <source>
        <strain evidence="8">KSF</strain>
    </source>
</reference>
<dbReference type="GO" id="GO:0019901">
    <property type="term" value="F:protein kinase binding"/>
    <property type="evidence" value="ECO:0007669"/>
    <property type="project" value="TreeGrafter"/>
</dbReference>
<comment type="caution">
    <text evidence="7">The sequence shown here is derived from an EMBL/GenBank/DDBJ whole genome shotgun (WGS) entry which is preliminary data.</text>
</comment>
<feature type="domain" description="CBS" evidence="6">
    <location>
        <begin position="105"/>
        <end position="165"/>
    </location>
</feature>
<evidence type="ECO:0000256" key="5">
    <source>
        <dbReference type="SAM" id="MobiDB-lite"/>
    </source>
</evidence>
<dbReference type="GO" id="GO:0045722">
    <property type="term" value="P:positive regulation of gluconeogenesis"/>
    <property type="evidence" value="ECO:0007669"/>
    <property type="project" value="EnsemblFungi"/>
</dbReference>
<dbReference type="GO" id="GO:0004679">
    <property type="term" value="F:AMP-activated protein kinase activity"/>
    <property type="evidence" value="ECO:0007669"/>
    <property type="project" value="EnsemblFungi"/>
</dbReference>
<dbReference type="EMBL" id="LGRB01000020">
    <property type="protein sequence ID" value="OCT45174.1"/>
    <property type="molecule type" value="Genomic_DNA"/>
</dbReference>
<comment type="similarity">
    <text evidence="1">Belongs to the 5'-AMP-activated protein kinase gamma subunit family.</text>
</comment>
<dbReference type="GO" id="GO:0005524">
    <property type="term" value="F:ATP binding"/>
    <property type="evidence" value="ECO:0007669"/>
    <property type="project" value="EnsemblFungi"/>
</dbReference>
<dbReference type="SMART" id="SM00116">
    <property type="entry name" value="CBS"/>
    <property type="match status" value="4"/>
</dbReference>
<dbReference type="GO" id="GO:0005886">
    <property type="term" value="C:plasma membrane"/>
    <property type="evidence" value="ECO:0007669"/>
    <property type="project" value="EnsemblFungi"/>
</dbReference>
<evidence type="ECO:0000313" key="7">
    <source>
        <dbReference type="EMBL" id="OCT45174.1"/>
    </source>
</evidence>
<evidence type="ECO:0000256" key="1">
    <source>
        <dbReference type="ARBA" id="ARBA00006750"/>
    </source>
</evidence>
<dbReference type="AlphaFoldDB" id="A0A1C1C9G1"/>
<feature type="compositionally biased region" description="Pro residues" evidence="5">
    <location>
        <begin position="61"/>
        <end position="73"/>
    </location>
</feature>
<dbReference type="InterPro" id="IPR046342">
    <property type="entry name" value="CBS_dom_sf"/>
</dbReference>
<dbReference type="InterPro" id="IPR050511">
    <property type="entry name" value="AMPK_gamma/SDS23_families"/>
</dbReference>
<dbReference type="Pfam" id="PF00571">
    <property type="entry name" value="CBS"/>
    <property type="match status" value="2"/>
</dbReference>
<dbReference type="GO" id="GO:2000217">
    <property type="term" value="P:regulation of invasive growth in response to glucose limitation"/>
    <property type="evidence" value="ECO:0007669"/>
    <property type="project" value="EnsemblFungi"/>
</dbReference>
<dbReference type="GO" id="GO:0043539">
    <property type="term" value="F:protein serine/threonine kinase activator activity"/>
    <property type="evidence" value="ECO:0007669"/>
    <property type="project" value="EnsemblFungi"/>
</dbReference>
<dbReference type="SUPFAM" id="SSF54631">
    <property type="entry name" value="CBS-domain pair"/>
    <property type="match status" value="2"/>
</dbReference>
<protein>
    <submittedName>
        <fullName evidence="7">Nuclear protein SNF4</fullName>
    </submittedName>
</protein>
<dbReference type="VEuPathDB" id="FungiDB:G647_07832"/>
<dbReference type="PANTHER" id="PTHR13780">
    <property type="entry name" value="AMP-ACTIVATED PROTEIN KINASE, GAMMA REGULATORY SUBUNIT"/>
    <property type="match status" value="1"/>
</dbReference>
<evidence type="ECO:0000256" key="2">
    <source>
        <dbReference type="ARBA" id="ARBA00022737"/>
    </source>
</evidence>
<dbReference type="Gene3D" id="3.10.580.10">
    <property type="entry name" value="CBS-domain"/>
    <property type="match status" value="2"/>
</dbReference>
<sequence>MSEDTEVTPAQTPTPPYGQPSGPHQQQHQPTRSQHSTPPSSHSSYDSQATFVRPADLLRPKPAPPPSAPPSRPQPESQIDRDERAGLQACRDFLRARKCYDVLPLSFRLIELDVGLTVKESLQIMVQCGIVSAPLWDSNTSTYAGLLTVNDYLNVVRYYNLHADKLKDVDKLLLSDLKDVEKVLNVRAPETVSASPEAILYDALRKQLVSRARRIPLVSYDSDTQRTMVTSVITQYRILKFIAMNVKETDMLKKPLAVIKLGTYTEIVRCSMDSSVLDVVDIMVTKNISSVPVVTTEGVLLNVFEAVDVIEILKSGDYGNLTWTVGRALSARSATHPGIYCCSIDDGLDTIFETIKKSRVHRMMVVDDSNVLKGVLSLSDILHYLLVDGEEHGHVEGRMTLGA</sequence>
<dbReference type="GO" id="GO:0007031">
    <property type="term" value="P:peroxisome organization"/>
    <property type="evidence" value="ECO:0007669"/>
    <property type="project" value="EnsemblFungi"/>
</dbReference>
<evidence type="ECO:0000256" key="3">
    <source>
        <dbReference type="ARBA" id="ARBA00023122"/>
    </source>
</evidence>
<dbReference type="GO" id="GO:0006357">
    <property type="term" value="P:regulation of transcription by RNA polymerase II"/>
    <property type="evidence" value="ECO:0007669"/>
    <property type="project" value="EnsemblFungi"/>
</dbReference>
<dbReference type="PANTHER" id="PTHR13780:SF35">
    <property type="entry name" value="LD22662P"/>
    <property type="match status" value="1"/>
</dbReference>
<dbReference type="GO" id="GO:0031588">
    <property type="term" value="C:nucleotide-activated protein kinase complex"/>
    <property type="evidence" value="ECO:0007669"/>
    <property type="project" value="EnsemblFungi"/>
</dbReference>
<dbReference type="Proteomes" id="UP000094526">
    <property type="component" value="Unassembled WGS sequence"/>
</dbReference>
<evidence type="ECO:0000313" key="8">
    <source>
        <dbReference type="Proteomes" id="UP000094526"/>
    </source>
</evidence>
<dbReference type="GO" id="GO:0006914">
    <property type="term" value="P:autophagy"/>
    <property type="evidence" value="ECO:0007669"/>
    <property type="project" value="EnsemblFungi"/>
</dbReference>
<evidence type="ECO:0000259" key="6">
    <source>
        <dbReference type="PROSITE" id="PS51371"/>
    </source>
</evidence>
<gene>
    <name evidence="7" type="primary">SNF4</name>
    <name evidence="7" type="ORF">CLCR_05855</name>
</gene>